<protein>
    <recommendedName>
        <fullName evidence="4">Dephospho-CoA kinase</fullName>
    </recommendedName>
</protein>
<evidence type="ECO:0008006" key="4">
    <source>
        <dbReference type="Google" id="ProtNLM"/>
    </source>
</evidence>
<evidence type="ECO:0000313" key="3">
    <source>
        <dbReference type="Proteomes" id="UP001500121"/>
    </source>
</evidence>
<comment type="caution">
    <text evidence="2">The sequence shown here is derived from an EMBL/GenBank/DDBJ whole genome shotgun (WGS) entry which is preliminary data.</text>
</comment>
<dbReference type="InterPro" id="IPR027417">
    <property type="entry name" value="P-loop_NTPase"/>
</dbReference>
<dbReference type="RefSeq" id="WP_345479910.1">
    <property type="nucleotide sequence ID" value="NZ_BAABLP010000002.1"/>
</dbReference>
<dbReference type="SUPFAM" id="SSF52540">
    <property type="entry name" value="P-loop containing nucleoside triphosphate hydrolases"/>
    <property type="match status" value="1"/>
</dbReference>
<organism evidence="2 3">
    <name type="scientific">Amnibacterium soli</name>
    <dbReference type="NCBI Taxonomy" id="1282736"/>
    <lineage>
        <taxon>Bacteria</taxon>
        <taxon>Bacillati</taxon>
        <taxon>Actinomycetota</taxon>
        <taxon>Actinomycetes</taxon>
        <taxon>Micrococcales</taxon>
        <taxon>Microbacteriaceae</taxon>
        <taxon>Amnibacterium</taxon>
    </lineage>
</organism>
<sequence length="238" mass="25759">MRSLSDVRWIGGGSGAGKSTVAALLGARHGVPVVSTDLSLRDHAAAAAGTASVDAFVGMSMDERWVRRDPEAMLETFPWFRGAGFDLLLDALPPQRPLLVEGFRLLPHLVAPLLGPERRAVWLLPTPAVRERAFASRAEEGRAFWERTSDPARALANVLERDRLFTQRLRRECAVLDLPVIEVDGGLDAEEVADRTAAVLGLRPRPASGPDGARSAAGWYHPRNASGSGDTATVRTRR</sequence>
<accession>A0ABP8YVM5</accession>
<dbReference type="Gene3D" id="3.40.50.300">
    <property type="entry name" value="P-loop containing nucleotide triphosphate hydrolases"/>
    <property type="match status" value="1"/>
</dbReference>
<evidence type="ECO:0000256" key="1">
    <source>
        <dbReference type="SAM" id="MobiDB-lite"/>
    </source>
</evidence>
<gene>
    <name evidence="2" type="ORF">GCM10025783_09960</name>
</gene>
<feature type="compositionally biased region" description="Polar residues" evidence="1">
    <location>
        <begin position="225"/>
        <end position="238"/>
    </location>
</feature>
<name>A0ABP8YVM5_9MICO</name>
<dbReference type="Proteomes" id="UP001500121">
    <property type="component" value="Unassembled WGS sequence"/>
</dbReference>
<proteinExistence type="predicted"/>
<reference evidence="3" key="1">
    <citation type="journal article" date="2019" name="Int. J. Syst. Evol. Microbiol.">
        <title>The Global Catalogue of Microorganisms (GCM) 10K type strain sequencing project: providing services to taxonomists for standard genome sequencing and annotation.</title>
        <authorList>
            <consortium name="The Broad Institute Genomics Platform"/>
            <consortium name="The Broad Institute Genome Sequencing Center for Infectious Disease"/>
            <person name="Wu L."/>
            <person name="Ma J."/>
        </authorList>
    </citation>
    <scope>NUCLEOTIDE SEQUENCE [LARGE SCALE GENOMIC DNA]</scope>
    <source>
        <strain evidence="3">JCM 19015</strain>
    </source>
</reference>
<dbReference type="EMBL" id="BAABLP010000002">
    <property type="protein sequence ID" value="GAA4740954.1"/>
    <property type="molecule type" value="Genomic_DNA"/>
</dbReference>
<evidence type="ECO:0000313" key="2">
    <source>
        <dbReference type="EMBL" id="GAA4740954.1"/>
    </source>
</evidence>
<keyword evidence="3" id="KW-1185">Reference proteome</keyword>
<feature type="region of interest" description="Disordered" evidence="1">
    <location>
        <begin position="203"/>
        <end position="238"/>
    </location>
</feature>